<dbReference type="OrthoDB" id="1935089at2759"/>
<name>A0A9Q1KWL3_9CARY</name>
<reference evidence="1" key="1">
    <citation type="submission" date="2022-04" db="EMBL/GenBank/DDBJ databases">
        <title>Carnegiea gigantea Genome sequencing and assembly v2.</title>
        <authorList>
            <person name="Copetti D."/>
            <person name="Sanderson M.J."/>
            <person name="Burquez A."/>
            <person name="Wojciechowski M.F."/>
        </authorList>
    </citation>
    <scope>NUCLEOTIDE SEQUENCE</scope>
    <source>
        <strain evidence="1">SGP5-SGP5p</strain>
        <tissue evidence="1">Aerial part</tissue>
    </source>
</reference>
<organism evidence="1 2">
    <name type="scientific">Carnegiea gigantea</name>
    <dbReference type="NCBI Taxonomy" id="171969"/>
    <lineage>
        <taxon>Eukaryota</taxon>
        <taxon>Viridiplantae</taxon>
        <taxon>Streptophyta</taxon>
        <taxon>Embryophyta</taxon>
        <taxon>Tracheophyta</taxon>
        <taxon>Spermatophyta</taxon>
        <taxon>Magnoliopsida</taxon>
        <taxon>eudicotyledons</taxon>
        <taxon>Gunneridae</taxon>
        <taxon>Pentapetalae</taxon>
        <taxon>Caryophyllales</taxon>
        <taxon>Cactineae</taxon>
        <taxon>Cactaceae</taxon>
        <taxon>Cactoideae</taxon>
        <taxon>Echinocereeae</taxon>
        <taxon>Carnegiea</taxon>
    </lineage>
</organism>
<gene>
    <name evidence="1" type="ORF">Cgig2_029289</name>
</gene>
<evidence type="ECO:0000313" key="1">
    <source>
        <dbReference type="EMBL" id="KAJ8449927.1"/>
    </source>
</evidence>
<dbReference type="AlphaFoldDB" id="A0A9Q1KWL3"/>
<protein>
    <submittedName>
        <fullName evidence="1">Uncharacterized protein</fullName>
    </submittedName>
</protein>
<comment type="caution">
    <text evidence="1">The sequence shown here is derived from an EMBL/GenBank/DDBJ whole genome shotgun (WGS) entry which is preliminary data.</text>
</comment>
<sequence>MAFKNKCNHRNLELSCFLTTQLFWALLANLLHQQVKTSRIWSLIRMRPSNRAQSEKKGVPRRHKPTSIASGHPLLTMASMILASPVTTTLVSHIDSDILDHLPILLKCHPRQDERSARKKRFMFENMWFTEPACKDVVAMAWSFTSHANAVDNLLARLNYCSNKSSFGNVKQQIRELEQCLKSQRDAISRHQTLSLIRDWRTKEEILWWQRA</sequence>
<evidence type="ECO:0000313" key="2">
    <source>
        <dbReference type="Proteomes" id="UP001153076"/>
    </source>
</evidence>
<dbReference type="Proteomes" id="UP001153076">
    <property type="component" value="Unassembled WGS sequence"/>
</dbReference>
<dbReference type="EMBL" id="JAKOGI010000018">
    <property type="protein sequence ID" value="KAJ8449927.1"/>
    <property type="molecule type" value="Genomic_DNA"/>
</dbReference>
<proteinExistence type="predicted"/>
<accession>A0A9Q1KWL3</accession>
<keyword evidence="2" id="KW-1185">Reference proteome</keyword>